<keyword evidence="2" id="KW-1185">Reference proteome</keyword>
<dbReference type="EMBL" id="MZ443774">
    <property type="protein sequence ID" value="QZE56946.1"/>
    <property type="molecule type" value="Genomic_DNA"/>
</dbReference>
<protein>
    <submittedName>
        <fullName evidence="1">Uncharacterized protein</fullName>
    </submittedName>
</protein>
<accession>A0AAE7XIQ0</accession>
<evidence type="ECO:0000313" key="2">
    <source>
        <dbReference type="Proteomes" id="UP000827788"/>
    </source>
</evidence>
<dbReference type="Proteomes" id="UP000827788">
    <property type="component" value="Segment"/>
</dbReference>
<proteinExistence type="predicted"/>
<evidence type="ECO:0000313" key="1">
    <source>
        <dbReference type="EMBL" id="QZE56946.1"/>
    </source>
</evidence>
<gene>
    <name evidence="1" type="ORF">pEaSNUABM32_00073</name>
</gene>
<reference evidence="1 2" key="1">
    <citation type="submission" date="2021-06" db="EMBL/GenBank/DDBJ databases">
        <title>Complete genome sequence of Erwinia phage pEa_SNUABM_32.</title>
        <authorList>
            <person name="Kim S.G."/>
            <person name="Park S.C."/>
        </authorList>
    </citation>
    <scope>NUCLEOTIDE SEQUENCE [LARGE SCALE GENOMIC DNA]</scope>
</reference>
<name>A0AAE7XIQ0_9CAUD</name>
<sequence length="232" mass="24644">MVSKVRKGGASGDTLPAAGKRVTAPVYNGAVASSVPAPELRTAVPCKGQSLAGALYSRIDSLHYAVSSLTDTLTRMGVYSAPPAAEDKNKEGAGQHENILRILNEDLNYATTRAGQLLIASIYDREDPTDDEEGEDADKQPSGPILRTAYGRSIYNDCEALIERLLIIQRNANDVGASFVGEGPESISRGSRVTESVHACISNLADHVEDTIGVLHRINADLAANILGETEQ</sequence>
<organism evidence="1 2">
    <name type="scientific">Erwinia phage pEa_SNUABM_32</name>
    <dbReference type="NCBI Taxonomy" id="2869555"/>
    <lineage>
        <taxon>Viruses</taxon>
        <taxon>Duplodnaviria</taxon>
        <taxon>Heunggongvirae</taxon>
        <taxon>Uroviricota</taxon>
        <taxon>Caudoviricetes</taxon>
        <taxon>Alexandravirus</taxon>
        <taxon>Alexandravirus SNUABM32</taxon>
    </lineage>
</organism>